<name>A0A2H9YR51_9GAMM</name>
<keyword evidence="1" id="KW-0812">Transmembrane</keyword>
<feature type="domain" description="Type IV pilin Tt1218-like" evidence="2">
    <location>
        <begin position="29"/>
        <end position="91"/>
    </location>
</feature>
<reference evidence="3 4" key="1">
    <citation type="submission" date="2017-11" db="EMBL/GenBank/DDBJ databases">
        <title>Revising the taxonomy of the Acinetobacter lwoffii group: the description of Acinetobacter pseudolwoffii sp. nov. and emended description of Acinetobacter lwoffii.</title>
        <authorList>
            <person name="Nemec A."/>
            <person name="Radolfova-Krizova L."/>
        </authorList>
    </citation>
    <scope>NUCLEOTIDE SEQUENCE [LARGE SCALE GENOMIC DNA]</scope>
    <source>
        <strain evidence="3 4">ANC 5044</strain>
    </source>
</reference>
<dbReference type="NCBIfam" id="TIGR02523">
    <property type="entry name" value="type_IV_pilV"/>
    <property type="match status" value="1"/>
</dbReference>
<dbReference type="InterPro" id="IPR054402">
    <property type="entry name" value="Tt1218-like_dom"/>
</dbReference>
<comment type="caution">
    <text evidence="3">The sequence shown here is derived from an EMBL/GenBank/DDBJ whole genome shotgun (WGS) entry which is preliminary data.</text>
</comment>
<proteinExistence type="predicted"/>
<dbReference type="InterPro" id="IPR012902">
    <property type="entry name" value="N_methyl_site"/>
</dbReference>
<dbReference type="EMBL" id="PHRG01000004">
    <property type="protein sequence ID" value="PJO75119.1"/>
    <property type="molecule type" value="Genomic_DNA"/>
</dbReference>
<feature type="transmembrane region" description="Helical" evidence="1">
    <location>
        <begin position="6"/>
        <end position="29"/>
    </location>
</feature>
<organism evidence="3 4">
    <name type="scientific">Acinetobacter pseudolwoffii</name>
    <dbReference type="NCBI Taxonomy" id="2053287"/>
    <lineage>
        <taxon>Bacteria</taxon>
        <taxon>Pseudomonadati</taxon>
        <taxon>Pseudomonadota</taxon>
        <taxon>Gammaproteobacteria</taxon>
        <taxon>Moraxellales</taxon>
        <taxon>Moraxellaceae</taxon>
        <taxon>Acinetobacter</taxon>
    </lineage>
</organism>
<accession>A0A2H9YR51</accession>
<dbReference type="Pfam" id="PF07963">
    <property type="entry name" value="N_methyl"/>
    <property type="match status" value="1"/>
</dbReference>
<gene>
    <name evidence="3" type="primary">pilV</name>
    <name evidence="3" type="ORF">CWI32_09710</name>
</gene>
<protein>
    <submittedName>
        <fullName evidence="3">Type IV pilus modification protein PilV</fullName>
    </submittedName>
</protein>
<evidence type="ECO:0000256" key="1">
    <source>
        <dbReference type="SAM" id="Phobius"/>
    </source>
</evidence>
<keyword evidence="1" id="KW-1133">Transmembrane helix</keyword>
<dbReference type="GeneID" id="97178400"/>
<dbReference type="InterPro" id="IPR013362">
    <property type="entry name" value="Pilus_4_PilV"/>
</dbReference>
<evidence type="ECO:0000313" key="3">
    <source>
        <dbReference type="EMBL" id="PJO75119.1"/>
    </source>
</evidence>
<evidence type="ECO:0000313" key="4">
    <source>
        <dbReference type="Proteomes" id="UP000243446"/>
    </source>
</evidence>
<dbReference type="Pfam" id="PF22150">
    <property type="entry name" value="Tt1218-like"/>
    <property type="match status" value="1"/>
</dbReference>
<keyword evidence="1" id="KW-0472">Membrane</keyword>
<dbReference type="RefSeq" id="WP_005249800.1">
    <property type="nucleotide sequence ID" value="NZ_CBDBYO010000001.1"/>
</dbReference>
<sequence>MKYQKGVGLMEVIVAMLLLGVAVLGFALLQYKSLGMGEQALRKIEAVNIARNLSERMYFNRSGTYKGVSSTDTTKCLNAYCTANDFALKDIADVTQLAKNKNMTIAILSCPDTKNLRNCIYVAWDETKASQSNSDAAACTEADKFKYKSGARCVVVEAF</sequence>
<dbReference type="Proteomes" id="UP000243446">
    <property type="component" value="Unassembled WGS sequence"/>
</dbReference>
<dbReference type="AlphaFoldDB" id="A0A2H9YR51"/>
<evidence type="ECO:0000259" key="2">
    <source>
        <dbReference type="Pfam" id="PF22150"/>
    </source>
</evidence>